<reference evidence="2 3" key="1">
    <citation type="journal article" date="2013" name="Genome Announc.">
        <title>Draft Genome Sequence of Rhizobium mesoamericanum STM3625, a Nitrogen-Fixing Symbiont of Mimosa pudica Isolated in French Guiana (South America).</title>
        <authorList>
            <person name="Moulin L."/>
            <person name="Mornico D."/>
            <person name="Melkonian R."/>
            <person name="Klonowska A."/>
        </authorList>
    </citation>
    <scope>NUCLEOTIDE SEQUENCE [LARGE SCALE GENOMIC DNA]</scope>
    <source>
        <strain evidence="2 3">STM3625</strain>
    </source>
</reference>
<keyword evidence="2" id="KW-0808">Transferase</keyword>
<evidence type="ECO:0000313" key="2">
    <source>
        <dbReference type="EMBL" id="CCM78079.1"/>
    </source>
</evidence>
<dbReference type="InterPro" id="IPR029044">
    <property type="entry name" value="Nucleotide-diphossugar_trans"/>
</dbReference>
<evidence type="ECO:0000259" key="1">
    <source>
        <dbReference type="Pfam" id="PF00535"/>
    </source>
</evidence>
<organism evidence="2 3">
    <name type="scientific">Rhizobium mesoamericanum STM3625</name>
    <dbReference type="NCBI Taxonomy" id="1211777"/>
    <lineage>
        <taxon>Bacteria</taxon>
        <taxon>Pseudomonadati</taxon>
        <taxon>Pseudomonadota</taxon>
        <taxon>Alphaproteobacteria</taxon>
        <taxon>Hyphomicrobiales</taxon>
        <taxon>Rhizobiaceae</taxon>
        <taxon>Rhizobium/Agrobacterium group</taxon>
        <taxon>Rhizobium</taxon>
    </lineage>
</organism>
<name>K0Q4W1_9HYPH</name>
<dbReference type="Pfam" id="PF00535">
    <property type="entry name" value="Glycos_transf_2"/>
    <property type="match status" value="1"/>
</dbReference>
<dbReference type="eggNOG" id="COG1215">
    <property type="taxonomic scope" value="Bacteria"/>
</dbReference>
<dbReference type="Gene3D" id="3.90.550.10">
    <property type="entry name" value="Spore Coat Polysaccharide Biosynthesis Protein SpsA, Chain A"/>
    <property type="match status" value="1"/>
</dbReference>
<sequence length="338" mass="37780">MKIPRLAVIISCWNYERYVAQAIRSVTSQAHEDCELIVVDDGSTDASWAVIQREGVRCYRTKNNGSRSACLYGLSRTNAPFVLFLDADDELEPGAIDTIIENLDEGVAKLQFPLTRIDQSGKVISGPVPKLGAFRDRHLAESVLRTGVYMSPPTSGNVFRRDLCSLLEEVDYEQTVDGVILVAAPFWGDVVSLSKPLGRYRIHDRNDSGLGRLPDAVLLRREISRFIDRMAHLSKILARSGAGLKLVPAEQTYFYLERSFYLAIAEGRRASAADAIRLIWRLWAGYHSINAKVEFTCFLLLTAVLPNRRARQSIAYRLDAGERSLRGFLQAVFASGPR</sequence>
<dbReference type="STRING" id="1211777.BN77_p10033"/>
<dbReference type="PANTHER" id="PTHR22916:SF3">
    <property type="entry name" value="UDP-GLCNAC:BETAGAL BETA-1,3-N-ACETYLGLUCOSAMINYLTRANSFERASE-LIKE PROTEIN 1"/>
    <property type="match status" value="1"/>
</dbReference>
<feature type="domain" description="Glycosyltransferase 2-like" evidence="1">
    <location>
        <begin position="8"/>
        <end position="107"/>
    </location>
</feature>
<proteinExistence type="predicted"/>
<dbReference type="InterPro" id="IPR001173">
    <property type="entry name" value="Glyco_trans_2-like"/>
</dbReference>
<gene>
    <name evidence="2" type="primary">pssF</name>
    <name evidence="2" type="ORF">BN77_p10033</name>
</gene>
<dbReference type="AlphaFoldDB" id="K0Q4W1"/>
<dbReference type="HOGENOM" id="CLU_025996_0_7_5"/>
<dbReference type="PANTHER" id="PTHR22916">
    <property type="entry name" value="GLYCOSYLTRANSFERASE"/>
    <property type="match status" value="1"/>
</dbReference>
<dbReference type="RefSeq" id="WP_007535509.1">
    <property type="nucleotide sequence ID" value="NZ_HF536773.1"/>
</dbReference>
<comment type="caution">
    <text evidence="2">The sequence shown here is derived from an EMBL/GenBank/DDBJ whole genome shotgun (WGS) entry which is preliminary data.</text>
</comment>
<evidence type="ECO:0000313" key="3">
    <source>
        <dbReference type="Proteomes" id="UP000009319"/>
    </source>
</evidence>
<accession>K0Q4W1</accession>
<dbReference type="EMBL" id="CANI01000035">
    <property type="protein sequence ID" value="CCM78079.1"/>
    <property type="molecule type" value="Genomic_DNA"/>
</dbReference>
<protein>
    <submittedName>
        <fullName evidence="2">Glycosyltransferase protein</fullName>
    </submittedName>
</protein>
<dbReference type="Proteomes" id="UP000009319">
    <property type="component" value="Unassembled WGS sequence"/>
</dbReference>
<dbReference type="GO" id="GO:0016758">
    <property type="term" value="F:hexosyltransferase activity"/>
    <property type="evidence" value="ECO:0007669"/>
    <property type="project" value="UniProtKB-ARBA"/>
</dbReference>
<keyword evidence="3" id="KW-1185">Reference proteome</keyword>
<dbReference type="SUPFAM" id="SSF53448">
    <property type="entry name" value="Nucleotide-diphospho-sugar transferases"/>
    <property type="match status" value="1"/>
</dbReference>